<organism evidence="1 2">
    <name type="scientific">Capnocytophaga canimorsus</name>
    <dbReference type="NCBI Taxonomy" id="28188"/>
    <lineage>
        <taxon>Bacteria</taxon>
        <taxon>Pseudomonadati</taxon>
        <taxon>Bacteroidota</taxon>
        <taxon>Flavobacteriia</taxon>
        <taxon>Flavobacteriales</taxon>
        <taxon>Flavobacteriaceae</taxon>
        <taxon>Capnocytophaga</taxon>
    </lineage>
</organism>
<gene>
    <name evidence="1" type="ORF">CCAN11_2360003</name>
</gene>
<protein>
    <submittedName>
        <fullName evidence="1">Uncharacterized protein</fullName>
    </submittedName>
</protein>
<evidence type="ECO:0000313" key="1">
    <source>
        <dbReference type="EMBL" id="CEN51805.1"/>
    </source>
</evidence>
<evidence type="ECO:0000313" key="2">
    <source>
        <dbReference type="Proteomes" id="UP000039370"/>
    </source>
</evidence>
<sequence length="38" mass="4738">MDFIDYRFFAFSFSEDYYSGFTDDFRKYESAHIFSRTK</sequence>
<dbReference type="EMBL" id="CDOK01000153">
    <property type="protein sequence ID" value="CEN51805.1"/>
    <property type="molecule type" value="Genomic_DNA"/>
</dbReference>
<name>A0A0B7IIU0_9FLAO</name>
<dbReference type="AlphaFoldDB" id="A0A0B7IIU0"/>
<accession>A0A0B7IIU0</accession>
<reference evidence="1 2" key="1">
    <citation type="submission" date="2015-01" db="EMBL/GenBank/DDBJ databases">
        <authorList>
            <person name="MANFREDI Pablo"/>
        </authorList>
    </citation>
    <scope>NUCLEOTIDE SEQUENCE [LARGE SCALE GENOMIC DNA]</scope>
    <source>
        <strain evidence="1 2">Cc11</strain>
    </source>
</reference>
<proteinExistence type="predicted"/>
<dbReference type="Proteomes" id="UP000039370">
    <property type="component" value="Unassembled WGS sequence"/>
</dbReference>